<dbReference type="STRING" id="413882.AAW51_1328"/>
<dbReference type="EMBL" id="CP011371">
    <property type="protein sequence ID" value="AKJ28019.1"/>
    <property type="molecule type" value="Genomic_DNA"/>
</dbReference>
<dbReference type="KEGG" id="pbh:AAW51_1328"/>
<evidence type="ECO:0000313" key="1">
    <source>
        <dbReference type="EMBL" id="AKJ28019.1"/>
    </source>
</evidence>
<sequence length="234" mass="26687">MLTADCNKYDEHRVGLLDDLKRQAEARQAQLQSSGASLERQTALVEGACTTAFRYWMELAKQLNVLKPVAPARYALDGRHVFEQLPMSDFRVDARRRSPAPNAPHEHVQLFWLLGSGRPLVITKDYPNEIEKLQTRLRMSGVDFHIENIRDPEDGRYLHTRFEFTADFTAGVKLLPQHEQGQVQFQLINLEGFETALVELPAFEVNQAVLDELAKLMLGQPNGFFQCGRVLRRG</sequence>
<evidence type="ECO:0000313" key="2">
    <source>
        <dbReference type="Proteomes" id="UP000035352"/>
    </source>
</evidence>
<dbReference type="Proteomes" id="UP000035352">
    <property type="component" value="Chromosome"/>
</dbReference>
<protein>
    <submittedName>
        <fullName evidence="1">Uncharacterized protein</fullName>
    </submittedName>
</protein>
<accession>A0A0G3BF15</accession>
<keyword evidence="2" id="KW-1185">Reference proteome</keyword>
<organism evidence="1 2">
    <name type="scientific">Caldimonas brevitalea</name>
    <dbReference type="NCBI Taxonomy" id="413882"/>
    <lineage>
        <taxon>Bacteria</taxon>
        <taxon>Pseudomonadati</taxon>
        <taxon>Pseudomonadota</taxon>
        <taxon>Betaproteobacteria</taxon>
        <taxon>Burkholderiales</taxon>
        <taxon>Sphaerotilaceae</taxon>
        <taxon>Caldimonas</taxon>
    </lineage>
</organism>
<reference evidence="1 2" key="1">
    <citation type="submission" date="2015-05" db="EMBL/GenBank/DDBJ databases">
        <authorList>
            <person name="Tang B."/>
            <person name="Yu Y."/>
        </authorList>
    </citation>
    <scope>NUCLEOTIDE SEQUENCE [LARGE SCALE GENOMIC DNA]</scope>
    <source>
        <strain evidence="1 2">DSM 7029</strain>
    </source>
</reference>
<dbReference type="AlphaFoldDB" id="A0A0G3BF15"/>
<gene>
    <name evidence="1" type="ORF">AAW51_1328</name>
</gene>
<name>A0A0G3BF15_9BURK</name>
<proteinExistence type="predicted"/>